<dbReference type="PANTHER" id="PTHR30461">
    <property type="entry name" value="DNA-INVERTASE FROM LAMBDOID PROPHAGE"/>
    <property type="match status" value="1"/>
</dbReference>
<keyword evidence="9" id="KW-1185">Reference proteome</keyword>
<dbReference type="RefSeq" id="WP_061276534.1">
    <property type="nucleotide sequence ID" value="NZ_CBCRXN010000088.1"/>
</dbReference>
<proteinExistence type="inferred from homology"/>
<dbReference type="STRING" id="1220579.GCA_001571345_03182"/>
<dbReference type="Pfam" id="PF00239">
    <property type="entry name" value="Resolvase"/>
    <property type="match status" value="1"/>
</dbReference>
<comment type="caution">
    <text evidence="8">The sequence shown here is derived from an EMBL/GenBank/DDBJ whole genome shotgun (WGS) entry which is preliminary data.</text>
</comment>
<organism evidence="8 9">
    <name type="scientific">Komagataeibacter xylinus</name>
    <name type="common">Gluconacetobacter xylinus</name>
    <dbReference type="NCBI Taxonomy" id="28448"/>
    <lineage>
        <taxon>Bacteria</taxon>
        <taxon>Pseudomonadati</taxon>
        <taxon>Pseudomonadota</taxon>
        <taxon>Alphaproteobacteria</taxon>
        <taxon>Acetobacterales</taxon>
        <taxon>Acetobacteraceae</taxon>
        <taxon>Komagataeibacter</taxon>
    </lineage>
</organism>
<feature type="active site" description="O-(5'-phospho-DNA)-serine intermediate" evidence="5 6">
    <location>
        <position position="10"/>
    </location>
</feature>
<dbReference type="InterPro" id="IPR036162">
    <property type="entry name" value="Resolvase-like_N_sf"/>
</dbReference>
<protein>
    <submittedName>
        <fullName evidence="8">Resolvase</fullName>
    </submittedName>
</protein>
<dbReference type="InterPro" id="IPR006118">
    <property type="entry name" value="Recombinase_CS"/>
</dbReference>
<dbReference type="GO" id="GO:0003677">
    <property type="term" value="F:DNA binding"/>
    <property type="evidence" value="ECO:0007669"/>
    <property type="project" value="UniProtKB-KW"/>
</dbReference>
<evidence type="ECO:0000256" key="6">
    <source>
        <dbReference type="PROSITE-ProRule" id="PRU10137"/>
    </source>
</evidence>
<keyword evidence="4" id="KW-0233">DNA recombination</keyword>
<evidence type="ECO:0000256" key="1">
    <source>
        <dbReference type="ARBA" id="ARBA00009913"/>
    </source>
</evidence>
<accession>A0A318PHF6</accession>
<gene>
    <name evidence="8" type="ORF">CFR75_15660</name>
</gene>
<dbReference type="GO" id="GO:0015074">
    <property type="term" value="P:DNA integration"/>
    <property type="evidence" value="ECO:0007669"/>
    <property type="project" value="UniProtKB-KW"/>
</dbReference>
<dbReference type="EMBL" id="NKUC01000064">
    <property type="protein sequence ID" value="PYD55598.1"/>
    <property type="molecule type" value="Genomic_DNA"/>
</dbReference>
<dbReference type="Proteomes" id="UP000248257">
    <property type="component" value="Unassembled WGS sequence"/>
</dbReference>
<evidence type="ECO:0000256" key="2">
    <source>
        <dbReference type="ARBA" id="ARBA00022908"/>
    </source>
</evidence>
<evidence type="ECO:0000313" key="8">
    <source>
        <dbReference type="EMBL" id="PYD55598.1"/>
    </source>
</evidence>
<evidence type="ECO:0000256" key="5">
    <source>
        <dbReference type="PIRSR" id="PIRSR606118-50"/>
    </source>
</evidence>
<dbReference type="PROSITE" id="PS00397">
    <property type="entry name" value="RECOMBINASES_1"/>
    <property type="match status" value="1"/>
</dbReference>
<reference evidence="8 9" key="1">
    <citation type="submission" date="2017-07" db="EMBL/GenBank/DDBJ databases">
        <title>A draft genome sequence of Komagataeibacter xylinus LMG 1515.</title>
        <authorList>
            <person name="Skraban J."/>
            <person name="Cleenwerck I."/>
            <person name="Vandamme P."/>
            <person name="Trcek J."/>
        </authorList>
    </citation>
    <scope>NUCLEOTIDE SEQUENCE [LARGE SCALE GENOMIC DNA]</scope>
    <source>
        <strain evidence="8 9">LMG 1515</strain>
    </source>
</reference>
<sequence>MAVYGYVRVSTSRQVDEGESLAVQERQIRGYAMQLGLEIDRIFMEKGVSGSVPLADRPQGKALLERLKAGDTIITAKLDRMFRSAVDALGVLEDMKARSVSLHMIDLGGDVTGNGISKLVFTILSAVAEAERDRIRERITTVKADQKSRGRYLGGKVPFGFTVGNGGDLVEVPEEQEVIAQAMHLRTKMLLPLRKVREALISKGHHISLSALHRVLQERGAVHFKH</sequence>
<dbReference type="OrthoDB" id="9800103at2"/>
<evidence type="ECO:0000256" key="4">
    <source>
        <dbReference type="ARBA" id="ARBA00023172"/>
    </source>
</evidence>
<dbReference type="AlphaFoldDB" id="A0A318PHF6"/>
<dbReference type="Gene3D" id="3.40.50.1390">
    <property type="entry name" value="Resolvase, N-terminal catalytic domain"/>
    <property type="match status" value="1"/>
</dbReference>
<evidence type="ECO:0000313" key="9">
    <source>
        <dbReference type="Proteomes" id="UP000248257"/>
    </source>
</evidence>
<dbReference type="PROSITE" id="PS51736">
    <property type="entry name" value="RECOMBINASES_3"/>
    <property type="match status" value="1"/>
</dbReference>
<keyword evidence="3" id="KW-0238">DNA-binding</keyword>
<dbReference type="SMART" id="SM00857">
    <property type="entry name" value="Resolvase"/>
    <property type="match status" value="1"/>
</dbReference>
<dbReference type="SUPFAM" id="SSF53041">
    <property type="entry name" value="Resolvase-like"/>
    <property type="match status" value="1"/>
</dbReference>
<dbReference type="InterPro" id="IPR006119">
    <property type="entry name" value="Resolv_N"/>
</dbReference>
<name>A0A318PHF6_KOMXY</name>
<dbReference type="CDD" id="cd03768">
    <property type="entry name" value="SR_ResInv"/>
    <property type="match status" value="1"/>
</dbReference>
<evidence type="ECO:0000259" key="7">
    <source>
        <dbReference type="PROSITE" id="PS51736"/>
    </source>
</evidence>
<comment type="similarity">
    <text evidence="1">Belongs to the site-specific recombinase resolvase family.</text>
</comment>
<keyword evidence="2" id="KW-0229">DNA integration</keyword>
<feature type="domain" description="Resolvase/invertase-type recombinase catalytic" evidence="7">
    <location>
        <begin position="2"/>
        <end position="150"/>
    </location>
</feature>
<dbReference type="PANTHER" id="PTHR30461:SF26">
    <property type="entry name" value="RESOLVASE HOMOLOG YNEB"/>
    <property type="match status" value="1"/>
</dbReference>
<evidence type="ECO:0000256" key="3">
    <source>
        <dbReference type="ARBA" id="ARBA00023125"/>
    </source>
</evidence>
<dbReference type="GO" id="GO:0000150">
    <property type="term" value="F:DNA strand exchange activity"/>
    <property type="evidence" value="ECO:0007669"/>
    <property type="project" value="InterPro"/>
</dbReference>
<dbReference type="InterPro" id="IPR050639">
    <property type="entry name" value="SSR_resolvase"/>
</dbReference>